<evidence type="ECO:0000313" key="2">
    <source>
        <dbReference type="EMBL" id="KAI0520025.1"/>
    </source>
</evidence>
<dbReference type="OrthoDB" id="1687502at2759"/>
<feature type="region of interest" description="Disordered" evidence="1">
    <location>
        <begin position="271"/>
        <end position="334"/>
    </location>
</feature>
<feature type="region of interest" description="Disordered" evidence="1">
    <location>
        <begin position="551"/>
        <end position="703"/>
    </location>
</feature>
<evidence type="ECO:0000256" key="1">
    <source>
        <dbReference type="SAM" id="MobiDB-lite"/>
    </source>
</evidence>
<dbReference type="PANTHER" id="PTHR31008">
    <property type="entry name" value="COP1-INTERACTING PROTEIN-RELATED"/>
    <property type="match status" value="1"/>
</dbReference>
<feature type="region of interest" description="Disordered" evidence="1">
    <location>
        <begin position="739"/>
        <end position="767"/>
    </location>
</feature>
<keyword evidence="3" id="KW-1185">Reference proteome</keyword>
<evidence type="ECO:0000313" key="3">
    <source>
        <dbReference type="Proteomes" id="UP000829196"/>
    </source>
</evidence>
<feature type="compositionally biased region" description="Basic and acidic residues" evidence="1">
    <location>
        <begin position="1002"/>
        <end position="1011"/>
    </location>
</feature>
<proteinExistence type="predicted"/>
<evidence type="ECO:0008006" key="4">
    <source>
        <dbReference type="Google" id="ProtNLM"/>
    </source>
</evidence>
<dbReference type="PANTHER" id="PTHR31008:SF5">
    <property type="entry name" value="EXPRESSED PROTEIN"/>
    <property type="match status" value="1"/>
</dbReference>
<accession>A0A8T3BS16</accession>
<comment type="caution">
    <text evidence="2">The sequence shown here is derived from an EMBL/GenBank/DDBJ whole genome shotgun (WGS) entry which is preliminary data.</text>
</comment>
<feature type="compositionally biased region" description="Low complexity" evidence="1">
    <location>
        <begin position="676"/>
        <end position="691"/>
    </location>
</feature>
<protein>
    <recommendedName>
        <fullName evidence="4">COP1-interacting protein 7</fullName>
    </recommendedName>
</protein>
<feature type="compositionally biased region" description="Polar residues" evidence="1">
    <location>
        <begin position="745"/>
        <end position="766"/>
    </location>
</feature>
<name>A0A8T3BS16_DENNO</name>
<dbReference type="Proteomes" id="UP000829196">
    <property type="component" value="Unassembled WGS sequence"/>
</dbReference>
<sequence>MRAAFLKHIKTMEEIPEISVLDYVIFNVSALDNSYEALICSNGIIENLTCGPLDQLAVHLPEARSSPSHGSFKLQLDESIETSLWFNKFTVARFLHIVNVPNMLNLANTFENEISQLEETRKFHIALYAKDHLQNSAGRTDDISCLNDLGRTRQVEVKTVSSDATKNELLRALDLRLAALKEELTSAFNRASGATCFSNQISDLASFAQHFGATELRKSLLKFLELCPNLMPIEPLLHHQTSLNDSVNNNQMETKTFWSLDEETDVKFATTNVSPAKVAPAERESSSESEDSTNSSDANNPSTERSRHVVRSATPRRSASPMRRIQIGRSGSHRSTALTIKSLNYLQSRDRAISSNRDADVMENGEEELEHLPKKPDNNVGRMSVQDAINLFESKQKVPNSDVKKSKTLEVSIGANKSILRRWSSGMGNSFICSTEEQPSNSCHQVAQSKLYTEAEENMENNMKDDLSNPENAPIVGMPGEIARNVETTVSEGIIPSETVVSMECVDRKDQPSTTDWNRQKEEELNEMLMKMMSNNSDMKVGNDMLKDESIDQRGGFYSQYNEKRSQKLRTENARNHATREAQFKLMTHETLEKSKAAMESKPTGSAVKREFRHLSQKPRRNSSPPVLSKKEVSKPTNTRKASSNSSSQLTQRSFPSGSLKKLVGTLPAKSSPVVSSTPSCQKSQPSSSPARPSPRTKKPLQHMKSYNSASIVQDDIKPILFGQEHKIVKVVKKNSINVKPRSPLSGQNCGSLPSKPSVQSNTKKSSVVPLESKPFLRKGSGIISVNGHSVAKTKDTRISNSSDSLKSIEKPVLHEELESNPSPAGSAIKVIGYDLAKPANVVDETLAAPLGNDDANIETTEIVDGCLTRVDNEVKNPVEPVIAVNHQEEDLGISSAAWVDAENQEYSPSYHNKHHNIVISPLIVPVASSSPRVRHSLSQMLQADSTELEIIEWGNAENPPSLVYQKDVPKGLKRLLNFARKSKGEGNLSPSVFSEGDEEHEESKATIKRSSDAPLWKTSLQAQGYGQPKRIVSESLDLGKSIKKTMEHRGVRDDLSGSEMLRNGHFSAGVTASRATRSFFSLSSFRSGKSN</sequence>
<dbReference type="EMBL" id="JAGYWB010000006">
    <property type="protein sequence ID" value="KAI0520025.1"/>
    <property type="molecule type" value="Genomic_DNA"/>
</dbReference>
<feature type="region of interest" description="Disordered" evidence="1">
    <location>
        <begin position="987"/>
        <end position="1011"/>
    </location>
</feature>
<reference evidence="2" key="1">
    <citation type="journal article" date="2022" name="Front. Genet.">
        <title>Chromosome-Scale Assembly of the Dendrobium nobile Genome Provides Insights Into the Molecular Mechanism of the Biosynthesis of the Medicinal Active Ingredient of Dendrobium.</title>
        <authorList>
            <person name="Xu Q."/>
            <person name="Niu S.-C."/>
            <person name="Li K.-L."/>
            <person name="Zheng P.-J."/>
            <person name="Zhang X.-J."/>
            <person name="Jia Y."/>
            <person name="Liu Y."/>
            <person name="Niu Y.-X."/>
            <person name="Yu L.-H."/>
            <person name="Chen D.-F."/>
            <person name="Zhang G.-Q."/>
        </authorList>
    </citation>
    <scope>NUCLEOTIDE SEQUENCE</scope>
    <source>
        <tissue evidence="2">Leaf</tissue>
    </source>
</reference>
<dbReference type="AlphaFoldDB" id="A0A8T3BS16"/>
<gene>
    <name evidence="2" type="ORF">KFK09_007490</name>
</gene>
<organism evidence="2 3">
    <name type="scientific">Dendrobium nobile</name>
    <name type="common">Orchid</name>
    <dbReference type="NCBI Taxonomy" id="94219"/>
    <lineage>
        <taxon>Eukaryota</taxon>
        <taxon>Viridiplantae</taxon>
        <taxon>Streptophyta</taxon>
        <taxon>Embryophyta</taxon>
        <taxon>Tracheophyta</taxon>
        <taxon>Spermatophyta</taxon>
        <taxon>Magnoliopsida</taxon>
        <taxon>Liliopsida</taxon>
        <taxon>Asparagales</taxon>
        <taxon>Orchidaceae</taxon>
        <taxon>Epidendroideae</taxon>
        <taxon>Malaxideae</taxon>
        <taxon>Dendrobiinae</taxon>
        <taxon>Dendrobium</taxon>
    </lineage>
</organism>
<feature type="compositionally biased region" description="Basic and acidic residues" evidence="1">
    <location>
        <begin position="562"/>
        <end position="599"/>
    </location>
</feature>